<dbReference type="InterPro" id="IPR004360">
    <property type="entry name" value="Glyas_Fos-R_dOase_dom"/>
</dbReference>
<dbReference type="Pfam" id="PF00903">
    <property type="entry name" value="Glyoxalase"/>
    <property type="match status" value="1"/>
</dbReference>
<feature type="domain" description="VOC" evidence="1">
    <location>
        <begin position="2"/>
        <end position="127"/>
    </location>
</feature>
<protein>
    <submittedName>
        <fullName evidence="2">VOC family protein</fullName>
    </submittedName>
</protein>
<dbReference type="Proteomes" id="UP001300383">
    <property type="component" value="Unassembled WGS sequence"/>
</dbReference>
<comment type="caution">
    <text evidence="2">The sequence shown here is derived from an EMBL/GenBank/DDBJ whole genome shotgun (WGS) entry which is preliminary data.</text>
</comment>
<proteinExistence type="predicted"/>
<dbReference type="SUPFAM" id="SSF54593">
    <property type="entry name" value="Glyoxalase/Bleomycin resistance protein/Dihydroxybiphenyl dioxygenase"/>
    <property type="match status" value="1"/>
</dbReference>
<evidence type="ECO:0000313" key="3">
    <source>
        <dbReference type="Proteomes" id="UP001300383"/>
    </source>
</evidence>
<gene>
    <name evidence="2" type="ORF">QJ036_00230</name>
</gene>
<dbReference type="AlphaFoldDB" id="A0AAP4B761"/>
<keyword evidence="3" id="KW-1185">Reference proteome</keyword>
<dbReference type="PROSITE" id="PS51819">
    <property type="entry name" value="VOC"/>
    <property type="match status" value="1"/>
</dbReference>
<sequence length="127" mass="14397">MKIEHVAIYVKDLEAARAFFMKYFDAVSNEVYHNEKTGFRSYFLNFEGGSRLELMSAPGMDDQKKALKRTGYIHMAFSVGSEARVDELTARMKADGFEVISGPRRTGDGYYESCVLDMEGNQIEITV</sequence>
<accession>A0AAP4B761</accession>
<dbReference type="Gene3D" id="3.10.180.10">
    <property type="entry name" value="2,3-Dihydroxybiphenyl 1,2-Dioxygenase, domain 1"/>
    <property type="match status" value="1"/>
</dbReference>
<dbReference type="RefSeq" id="WP_283229420.1">
    <property type="nucleotide sequence ID" value="NZ_JASGBQ010000001.1"/>
</dbReference>
<reference evidence="2 3" key="1">
    <citation type="submission" date="2023-05" db="EMBL/GenBank/DDBJ databases">
        <title>[ruminococcus] sp. nov., isolated from a pig farm feces dump.</title>
        <authorList>
            <person name="Chang Y.-H."/>
        </authorList>
    </citation>
    <scope>NUCLEOTIDE SEQUENCE [LARGE SCALE GENOMIC DNA]</scope>
    <source>
        <strain evidence="2 3">YH-rum2234</strain>
    </source>
</reference>
<name>A0AAP4B761_9FIRM</name>
<dbReference type="PANTHER" id="PTHR36113:SF1">
    <property type="entry name" value="GLYOXALASE_BLEOMYCIN RESISTANCE PROTEIN_DIOXYGENASE"/>
    <property type="match status" value="1"/>
</dbReference>
<evidence type="ECO:0000313" key="2">
    <source>
        <dbReference type="EMBL" id="MDI9240905.1"/>
    </source>
</evidence>
<dbReference type="EMBL" id="JASGBQ010000001">
    <property type="protein sequence ID" value="MDI9240905.1"/>
    <property type="molecule type" value="Genomic_DNA"/>
</dbReference>
<evidence type="ECO:0000259" key="1">
    <source>
        <dbReference type="PROSITE" id="PS51819"/>
    </source>
</evidence>
<dbReference type="InterPro" id="IPR051332">
    <property type="entry name" value="Fosfomycin_Res_Enzymes"/>
</dbReference>
<organism evidence="2 3">
    <name type="scientific">Fusibacillus kribbianus</name>
    <dbReference type="NCBI Taxonomy" id="3044208"/>
    <lineage>
        <taxon>Bacteria</taxon>
        <taxon>Bacillati</taxon>
        <taxon>Bacillota</taxon>
        <taxon>Clostridia</taxon>
        <taxon>Lachnospirales</taxon>
        <taxon>Lachnospiraceae</taxon>
        <taxon>Fusibacillus</taxon>
    </lineage>
</organism>
<dbReference type="InterPro" id="IPR037523">
    <property type="entry name" value="VOC_core"/>
</dbReference>
<dbReference type="PANTHER" id="PTHR36113">
    <property type="entry name" value="LYASE, PUTATIVE-RELATED-RELATED"/>
    <property type="match status" value="1"/>
</dbReference>
<dbReference type="InterPro" id="IPR029068">
    <property type="entry name" value="Glyas_Bleomycin-R_OHBP_Dase"/>
</dbReference>